<dbReference type="PANTHER" id="PTHR30185:SF18">
    <property type="entry name" value="TRANSCRIPTIONAL REGULATOR MTLR"/>
    <property type="match status" value="1"/>
</dbReference>
<dbReference type="Gene3D" id="1.10.10.10">
    <property type="entry name" value="Winged helix-like DNA-binding domain superfamily/Winged helix DNA-binding domain"/>
    <property type="match status" value="1"/>
</dbReference>
<dbReference type="RefSeq" id="WP_003592310.1">
    <property type="nucleotide sequence ID" value="NZ_AFYP01000054.1"/>
</dbReference>
<dbReference type="SUPFAM" id="SSF55804">
    <property type="entry name" value="Phoshotransferase/anion transport protein"/>
    <property type="match status" value="1"/>
</dbReference>
<dbReference type="EMBL" id="LN846901">
    <property type="protein sequence ID" value="CRL16962.1"/>
    <property type="molecule type" value="Genomic_DNA"/>
</dbReference>
<gene>
    <name evidence="5" type="ORF">ACX51_09395</name>
</gene>
<evidence type="ECO:0000313" key="5">
    <source>
        <dbReference type="EMBL" id="POE42770.1"/>
    </source>
</evidence>
<dbReference type="NCBIfam" id="NF007366">
    <property type="entry name" value="PRK09863.1"/>
    <property type="match status" value="1"/>
</dbReference>
<dbReference type="InterPro" id="IPR036388">
    <property type="entry name" value="WH-like_DNA-bd_sf"/>
</dbReference>
<accession>A0A0K1MQJ5</accession>
<dbReference type="Pfam" id="PF00359">
    <property type="entry name" value="PTS_EIIA_2"/>
    <property type="match status" value="1"/>
</dbReference>
<dbReference type="PATRIC" id="fig|1597.20.peg.413"/>
<sequence length="574" mass="65069">MLPLREVKILRLLSQQDFSGDELAKQLNASRRTIVRDIAAINDEIQTNRIGRITTQNKYHLTTLNPGKLTTLLNTSRDEANEILLRLCIRRTVAMGDLTADMFLSRAQVADYLVELNSDYHDLFHISSRPGTGVTINMKRLTRIDIAADCIFEFPQLLDKVVPEVENTQRVITYLTANPCPYQEWVIDSQWRAQVISAFVCLPPSKTHSSEALTTTLVHQFVQGRADLLASLMSKHESIVQKFSQTADKFQLEAIGQKTLESLFTHFGRECAFPRPLSTLSNFDITRLSAQNPVAFDFAQAVTVELLKTDNRMWMDANFLALYIVQAINQREVKPVKILFLAPRMSLAQINSTIIQQKLHNIVLYTVHSLTDAETAYTKHHFDLAIANVRNDVIEQSSIKFSLTFSAVASDEDIATLEQLVNGQYYHDNIAAMLAPNHFVNVTRADKFLPVLRKGLQSFNETGLLTDADLVKIVEREEAGNQLILNHISIPHIVTSSVSDYRLFAIKPDRAITVENQEVYLMVIVLVGTSQAEKNTIFSYLYQTLRKYTVTNIRQVQTYQQVIELLKGMMQFDG</sequence>
<reference evidence="4" key="1">
    <citation type="journal article" date="2015" name="Front. Microbiol.">
        <title>The vaginal isolate Lactobacillus paracasei LPC-S01 (DSM 26760) is suitable for oral administration.</title>
        <authorList>
            <person name="Balzaretti S."/>
            <person name="Taverniti V."/>
            <person name="Rondini G."/>
            <person name="Marcolegio G."/>
            <person name="Minuzzo M."/>
            <person name="Remagni M.C."/>
            <person name="Fiore W."/>
            <person name="Arioli S."/>
            <person name="Guglielmetti S."/>
        </authorList>
    </citation>
    <scope>NUCLEOTIDE SEQUENCE</scope>
    <source>
        <strain evidence="4">LPC-S01</strain>
    </source>
</reference>
<dbReference type="InterPro" id="IPR002178">
    <property type="entry name" value="PTS_EIIA_type-2_dom"/>
</dbReference>
<evidence type="ECO:0000259" key="3">
    <source>
        <dbReference type="PROSITE" id="PS51094"/>
    </source>
</evidence>
<evidence type="ECO:0000256" key="2">
    <source>
        <dbReference type="ARBA" id="ARBA00023163"/>
    </source>
</evidence>
<dbReference type="InterPro" id="IPR050661">
    <property type="entry name" value="BglG_antiterminators"/>
</dbReference>
<keyword evidence="1" id="KW-0805">Transcription regulation</keyword>
<dbReference type="InterPro" id="IPR016152">
    <property type="entry name" value="PTrfase/Anion_transptr"/>
</dbReference>
<dbReference type="Proteomes" id="UP000237433">
    <property type="component" value="Unassembled WGS sequence"/>
</dbReference>
<keyword evidence="2" id="KW-0804">Transcription</keyword>
<dbReference type="EMBL" id="LGIY01000014">
    <property type="protein sequence ID" value="POE42770.1"/>
    <property type="molecule type" value="Genomic_DNA"/>
</dbReference>
<dbReference type="Pfam" id="PF08279">
    <property type="entry name" value="HTH_11"/>
    <property type="match status" value="1"/>
</dbReference>
<evidence type="ECO:0000256" key="1">
    <source>
        <dbReference type="ARBA" id="ARBA00023015"/>
    </source>
</evidence>
<evidence type="ECO:0000313" key="6">
    <source>
        <dbReference type="Proteomes" id="UP000237433"/>
    </source>
</evidence>
<dbReference type="PANTHER" id="PTHR30185">
    <property type="entry name" value="CRYPTIC BETA-GLUCOSIDE BGL OPERON ANTITERMINATOR"/>
    <property type="match status" value="1"/>
</dbReference>
<evidence type="ECO:0000313" key="4">
    <source>
        <dbReference type="EMBL" id="CRL16962.1"/>
    </source>
</evidence>
<organism evidence="4">
    <name type="scientific">Lacticaseibacillus paracasei</name>
    <name type="common">Lactobacillus paracasei</name>
    <dbReference type="NCBI Taxonomy" id="1597"/>
    <lineage>
        <taxon>Bacteria</taxon>
        <taxon>Bacillati</taxon>
        <taxon>Bacillota</taxon>
        <taxon>Bacilli</taxon>
        <taxon>Lactobacillales</taxon>
        <taxon>Lactobacillaceae</taxon>
        <taxon>Lacticaseibacillus</taxon>
    </lineage>
</organism>
<dbReference type="InterPro" id="IPR013196">
    <property type="entry name" value="HTH_11"/>
</dbReference>
<proteinExistence type="predicted"/>
<reference evidence="5 6" key="2">
    <citation type="journal article" date="2015" name="J. Am. Soc. Brew. Chem.">
        <title>Dissolved carbon dioxide selects for lactic acid bacteria able to grow in and spoil packaged beer.</title>
        <authorList>
            <person name="Bergsveinson J."/>
            <person name="Redekop A."/>
            <person name="Zoerb S."/>
            <person name="Ziola B."/>
        </authorList>
    </citation>
    <scope>NUCLEOTIDE SEQUENCE [LARGE SCALE GENOMIC DNA]</scope>
    <source>
        <strain evidence="5 6">CCC B1205</strain>
    </source>
</reference>
<dbReference type="AlphaFoldDB" id="A0A0K1MQJ5"/>
<dbReference type="Gene3D" id="3.40.930.10">
    <property type="entry name" value="Mannitol-specific EII, Chain A"/>
    <property type="match status" value="1"/>
</dbReference>
<dbReference type="PROSITE" id="PS51094">
    <property type="entry name" value="PTS_EIIA_TYPE_2"/>
    <property type="match status" value="1"/>
</dbReference>
<name>A0A0K1MQJ5_LACPA</name>
<protein>
    <submittedName>
        <fullName evidence="5">Frv operon regulatory protein</fullName>
    </submittedName>
    <submittedName>
        <fullName evidence="4">Transcription regulator</fullName>
    </submittedName>
</protein>
<feature type="domain" description="PTS EIIA type-2" evidence="3">
    <location>
        <begin position="432"/>
        <end position="569"/>
    </location>
</feature>